<feature type="domain" description="AMP-dependent synthetase/ligase" evidence="1">
    <location>
        <begin position="75"/>
        <end position="278"/>
    </location>
</feature>
<sequence length="1024" mass="114988">MSNLGLVRVASRVRQSTTLTTSLRRYLNIRERKYLSHTAYSVQPGTHSIVSGPLEPPLSELTLPDFYRTQILPHHASRPALISRHERNVRWDFAEFDIQIERMARGLLAAGIKPGDRVATIMGNCSAYAVLQWACARIGAIIVTVNPAYKVHEIVAVLNAVTASTLILTPTLRKSPLLQDIFDALPTLASTPSGRQIHDPMLPSLRRIFVVDNTGDSARFREDLHRRPCAIDLADIASAKYGPEPQDQAGRMLGRLLDQHDVINLQFTSGTTGLPKAVSSFSPKEIVRTVSDERCTALHGVPTHFIGVLDELDRLGSSVDMSSLRTGIAAGSPVPIDLMRKLIERLNLHDLTNAYGMTETSPVSFQTTPSDPLEMRVASVGKVQPHVHAKIIDEHGVIVPVDAWLSLIGVPGELCISGYLLQKGYWENPEQTSAVMKNDEEGTLWMHTGDQAVLDQEGYLKITGRIKASEWPRFVNSAVSFCIYCHGSDLEMSSVPLYLQNLSPVQIENCLTSHPKIVEAAAIAVPDARFGEVVGVWILLRPDATSFSRQEAVDWVKKKMNPQNAPSRVWILGEAGVPAELPKTASGKVMKNVLRGWAKKLLPSGNISLWEEWTLDITFSSDPHPSDYMRVPSIMGTDKQPVSPLNSSSLAQFFAFLAESNPSYEFVPSYQIDPEMQNETCYRHCANPILASECSRYSIGRIGSGQLQEATKDIDFEPNESIDQQTASIRSREDQLQLQKFDRHRFDMIIHPEGLPYFYQDKFVTSDNLNDPHVKGLVTSAVALICCMLRHLKDIQDDFKFHDEVELCVELKSTEYPPKFNYYIADHAKQIIFWADSREPGGIQEAKGAIRENILREEYWKHVEYYPCHREVPKTCIGELKNLMAAYATDAATSEGSTSPMSAKDIASHMANLNAFGEESNDKKTWAAARLFGLFIRSQILNRYGMQNARLDRFASLEESPPTFRGHYACINKYFTLNLGDKHLQRCARAWADRITYTESWRAYKEHYLKEWKEIRRLACMLML</sequence>
<dbReference type="Gene3D" id="3.30.300.30">
    <property type="match status" value="1"/>
</dbReference>
<dbReference type="AlphaFoldDB" id="A0A8H2WIN1"/>
<comment type="caution">
    <text evidence="3">The sequence shown here is derived from an EMBL/GenBank/DDBJ whole genome shotgun (WGS) entry which is preliminary data.</text>
</comment>
<accession>A0A8H2WIN1</accession>
<dbReference type="PANTHER" id="PTHR43201:SF30">
    <property type="entry name" value="AMP-DEPENDENT SYNTHETASE_LIGASE DOMAIN-CONTAINING PROTEIN"/>
    <property type="match status" value="1"/>
</dbReference>
<evidence type="ECO:0000313" key="4">
    <source>
        <dbReference type="Proteomes" id="UP000663843"/>
    </source>
</evidence>
<dbReference type="Pfam" id="PF00501">
    <property type="entry name" value="AMP-binding"/>
    <property type="match status" value="2"/>
</dbReference>
<dbReference type="InterPro" id="IPR000873">
    <property type="entry name" value="AMP-dep_synth/lig_dom"/>
</dbReference>
<name>A0A8H2WIN1_9AGAM</name>
<dbReference type="GO" id="GO:0031956">
    <property type="term" value="F:medium-chain fatty acid-CoA ligase activity"/>
    <property type="evidence" value="ECO:0007669"/>
    <property type="project" value="TreeGrafter"/>
</dbReference>
<feature type="domain" description="AMP-binding enzyme C-terminal" evidence="2">
    <location>
        <begin position="506"/>
        <end position="588"/>
    </location>
</feature>
<feature type="domain" description="AMP-dependent synthetase/ligase" evidence="1">
    <location>
        <begin position="281"/>
        <end position="426"/>
    </location>
</feature>
<reference evidence="3" key="1">
    <citation type="submission" date="2021-01" db="EMBL/GenBank/DDBJ databases">
        <authorList>
            <person name="Kaushik A."/>
        </authorList>
    </citation>
    <scope>NUCLEOTIDE SEQUENCE</scope>
    <source>
        <strain evidence="3">AG2-2IIIB</strain>
    </source>
</reference>
<organism evidence="3 4">
    <name type="scientific">Rhizoctonia solani</name>
    <dbReference type="NCBI Taxonomy" id="456999"/>
    <lineage>
        <taxon>Eukaryota</taxon>
        <taxon>Fungi</taxon>
        <taxon>Dikarya</taxon>
        <taxon>Basidiomycota</taxon>
        <taxon>Agaricomycotina</taxon>
        <taxon>Agaricomycetes</taxon>
        <taxon>Cantharellales</taxon>
        <taxon>Ceratobasidiaceae</taxon>
        <taxon>Rhizoctonia</taxon>
    </lineage>
</organism>
<evidence type="ECO:0000259" key="2">
    <source>
        <dbReference type="Pfam" id="PF13193"/>
    </source>
</evidence>
<dbReference type="InterPro" id="IPR045851">
    <property type="entry name" value="AMP-bd_C_sf"/>
</dbReference>
<dbReference type="PROSITE" id="PS00455">
    <property type="entry name" value="AMP_BINDING"/>
    <property type="match status" value="1"/>
</dbReference>
<dbReference type="EMBL" id="CAJMWT010001072">
    <property type="protein sequence ID" value="CAE6376462.1"/>
    <property type="molecule type" value="Genomic_DNA"/>
</dbReference>
<dbReference type="InterPro" id="IPR020845">
    <property type="entry name" value="AMP-binding_CS"/>
</dbReference>
<protein>
    <submittedName>
        <fullName evidence="3">Uncharacterized protein</fullName>
    </submittedName>
</protein>
<dbReference type="GO" id="GO:0006631">
    <property type="term" value="P:fatty acid metabolic process"/>
    <property type="evidence" value="ECO:0007669"/>
    <property type="project" value="TreeGrafter"/>
</dbReference>
<dbReference type="InterPro" id="IPR025110">
    <property type="entry name" value="AMP-bd_C"/>
</dbReference>
<evidence type="ECO:0000313" key="3">
    <source>
        <dbReference type="EMBL" id="CAE6376462.1"/>
    </source>
</evidence>
<dbReference type="Proteomes" id="UP000663843">
    <property type="component" value="Unassembled WGS sequence"/>
</dbReference>
<evidence type="ECO:0000259" key="1">
    <source>
        <dbReference type="Pfam" id="PF00501"/>
    </source>
</evidence>
<dbReference type="PANTHER" id="PTHR43201">
    <property type="entry name" value="ACYL-COA SYNTHETASE"/>
    <property type="match status" value="1"/>
</dbReference>
<dbReference type="SUPFAM" id="SSF56801">
    <property type="entry name" value="Acetyl-CoA synthetase-like"/>
    <property type="match status" value="1"/>
</dbReference>
<dbReference type="Pfam" id="PF13193">
    <property type="entry name" value="AMP-binding_C"/>
    <property type="match status" value="1"/>
</dbReference>
<dbReference type="InterPro" id="IPR042099">
    <property type="entry name" value="ANL_N_sf"/>
</dbReference>
<dbReference type="Gene3D" id="3.40.50.12780">
    <property type="entry name" value="N-terminal domain of ligase-like"/>
    <property type="match status" value="2"/>
</dbReference>
<proteinExistence type="predicted"/>
<gene>
    <name evidence="3" type="ORF">RDB_LOCUS21560</name>
</gene>